<gene>
    <name evidence="1" type="ORF">ADUPG1_000971</name>
</gene>
<evidence type="ECO:0000313" key="2">
    <source>
        <dbReference type="Proteomes" id="UP001057375"/>
    </source>
</evidence>
<proteinExistence type="predicted"/>
<sequence length="114" mass="13308">MEHAGRNKYSEDAVSVTASAAEFSRNKFFNTNDTVIKEDEEQLADIYALEPGENLSQEQLDRLEHRNTRKTDTFHDYAEERVKRFNSIYGTLKSTAMLVKKVKKSRKHQMKHLD</sequence>
<dbReference type="Proteomes" id="UP001057375">
    <property type="component" value="Unassembled WGS sequence"/>
</dbReference>
<name>A0ABQ5K8Y7_9EUKA</name>
<accession>A0ABQ5K8Y7</accession>
<dbReference type="EMBL" id="BQXS01000581">
    <property type="protein sequence ID" value="GKT28975.1"/>
    <property type="molecule type" value="Genomic_DNA"/>
</dbReference>
<evidence type="ECO:0000313" key="1">
    <source>
        <dbReference type="EMBL" id="GKT28975.1"/>
    </source>
</evidence>
<organism evidence="1 2">
    <name type="scientific">Aduncisulcus paluster</name>
    <dbReference type="NCBI Taxonomy" id="2918883"/>
    <lineage>
        <taxon>Eukaryota</taxon>
        <taxon>Metamonada</taxon>
        <taxon>Carpediemonas-like organisms</taxon>
        <taxon>Aduncisulcus</taxon>
    </lineage>
</organism>
<comment type="caution">
    <text evidence="1">The sequence shown here is derived from an EMBL/GenBank/DDBJ whole genome shotgun (WGS) entry which is preliminary data.</text>
</comment>
<reference evidence="1" key="1">
    <citation type="submission" date="2022-03" db="EMBL/GenBank/DDBJ databases">
        <title>Draft genome sequence of Aduncisulcus paluster, a free-living microaerophilic Fornicata.</title>
        <authorList>
            <person name="Yuyama I."/>
            <person name="Kume K."/>
            <person name="Tamura T."/>
            <person name="Inagaki Y."/>
            <person name="Hashimoto T."/>
        </authorList>
    </citation>
    <scope>NUCLEOTIDE SEQUENCE</scope>
    <source>
        <strain evidence="1">NY0171</strain>
    </source>
</reference>
<protein>
    <submittedName>
        <fullName evidence="1">Uncharacterized protein</fullName>
    </submittedName>
</protein>
<keyword evidence="2" id="KW-1185">Reference proteome</keyword>